<accession>A0A1V9FGS6</accession>
<name>A0A1V9FGS6_9BACT</name>
<feature type="domain" description="Ig-like" evidence="1">
    <location>
        <begin position="1182"/>
        <end position="1314"/>
    </location>
</feature>
<dbReference type="InterPro" id="IPR013783">
    <property type="entry name" value="Ig-like_fold"/>
</dbReference>
<dbReference type="InterPro" id="IPR035986">
    <property type="entry name" value="PKD_dom_sf"/>
</dbReference>
<proteinExistence type="predicted"/>
<reference evidence="3" key="1">
    <citation type="submission" date="2016-04" db="EMBL/GenBank/DDBJ databases">
        <authorList>
            <person name="Chen L."/>
            <person name="Zhuang W."/>
            <person name="Wang G."/>
        </authorList>
    </citation>
    <scope>NUCLEOTIDE SEQUENCE [LARGE SCALE GENOMIC DNA]</scope>
    <source>
        <strain evidence="3">208</strain>
    </source>
</reference>
<dbReference type="EMBL" id="LWBP01000191">
    <property type="protein sequence ID" value="OQP57554.1"/>
    <property type="molecule type" value="Genomic_DNA"/>
</dbReference>
<organism evidence="2 3">
    <name type="scientific">Niastella populi</name>
    <dbReference type="NCBI Taxonomy" id="550983"/>
    <lineage>
        <taxon>Bacteria</taxon>
        <taxon>Pseudomonadati</taxon>
        <taxon>Bacteroidota</taxon>
        <taxon>Chitinophagia</taxon>
        <taxon>Chitinophagales</taxon>
        <taxon>Chitinophagaceae</taxon>
        <taxon>Niastella</taxon>
    </lineage>
</organism>
<evidence type="ECO:0000313" key="3">
    <source>
        <dbReference type="Proteomes" id="UP000192276"/>
    </source>
</evidence>
<dbReference type="SUPFAM" id="SSF49299">
    <property type="entry name" value="PKD domain"/>
    <property type="match status" value="1"/>
</dbReference>
<evidence type="ECO:0000259" key="1">
    <source>
        <dbReference type="PROSITE" id="PS50835"/>
    </source>
</evidence>
<dbReference type="Pfam" id="PF18962">
    <property type="entry name" value="Por_Secre_tail"/>
    <property type="match status" value="1"/>
</dbReference>
<dbReference type="InterPro" id="IPR007110">
    <property type="entry name" value="Ig-like_dom"/>
</dbReference>
<feature type="domain" description="Ig-like" evidence="1">
    <location>
        <begin position="792"/>
        <end position="919"/>
    </location>
</feature>
<dbReference type="NCBIfam" id="TIGR04183">
    <property type="entry name" value="Por_Secre_tail"/>
    <property type="match status" value="1"/>
</dbReference>
<dbReference type="Gene3D" id="2.60.40.10">
    <property type="entry name" value="Immunoglobulins"/>
    <property type="match status" value="9"/>
</dbReference>
<dbReference type="InterPro" id="IPR022409">
    <property type="entry name" value="PKD/Chitinase_dom"/>
</dbReference>
<gene>
    <name evidence="2" type="ORF">A4R26_23805</name>
</gene>
<dbReference type="InterPro" id="IPR026444">
    <property type="entry name" value="Secre_tail"/>
</dbReference>
<dbReference type="SMART" id="SM00089">
    <property type="entry name" value="PKD"/>
    <property type="match status" value="4"/>
</dbReference>
<dbReference type="PROSITE" id="PS50835">
    <property type="entry name" value="IG_LIKE"/>
    <property type="match status" value="2"/>
</dbReference>
<dbReference type="Proteomes" id="UP000192276">
    <property type="component" value="Unassembled WGS sequence"/>
</dbReference>
<protein>
    <recommendedName>
        <fullName evidence="1">Ig-like domain-containing protein</fullName>
    </recommendedName>
</protein>
<sequence length="1637" mass="167834">MLFFFFLSNYLSASPDCPIVNARFPLANGTTSDPSATGWYLNSSNVASTGYFAVKSNRLHAQELGGEGIWYSRVFSNPGYSEFQVAVKVSSEGDMNSSEYVRIYYKINGGAEILLDQRTGNFGTIDFISPVLTGNNVQLVVRLYNYNNGGSQTSKYYIEEYRMFKEKGPCTVTSGITVTAAAANGGILTCASPSLGLSATATGSGTTTWSWTGPNGYTSTAQNPVITAAGTYTVVATNSTGTGSASVTVTENKTAPVITATGGGLACGSCVTISATSNVSGATYSWSGPNSFTSTSQNPTVCAAGTYTVTVTNPANGCSAQQSVTVSASAVTTFWLEDFTGLSNGTTSDAGTTAWTTSAPGSGTYSIQNSEYKASFSGGQGVGTWTSQVIDISSKTNVSFSVDLRSEVATSSDAFETGDYIRVYYKLNGGAETLAFEDLAGLGSTTNTTSSTTFNSSTFNGSTLQVIIKTSNSDPSERYFFDNIKLTGSNAGTTTITPAVTGIVTCTAAAQLSATATGTVTAWSWTGPNGFTSPVQNPAVNVGGQYIVTATFSSGCTASGTISVPENKTPPDIAATGGNLACLSVITLNVNSTVPNATYSWTGPNNFTSNSKNPTVSTAGTYVATVTNPANGCTTQQSVSVTSGTSSTPAIFWLEDFSGLSNGTTSRAGAVAWTATTSGSGTYSVQNNEFKTTFSGQAEGVWSSQEINIAGKTGVTFSVNLRSETASTNDAFENGDYIRVYYKLNGGAETLVFEDVAGLGTTTNGTASVTVTSAALNGSTLQVIIKTSNSDPTERYYFDNIKLEGSDITGESVTANGGVITCTSSSVTLSGNAASGGVSYSWTGPNNFTSTAQNPVVTASGIYTLTVHNPATGCSGIDTAIVVLNTTAPGATASASGSLSCSGGSSVTLSGSSSTSNVTYSWTGPNNFTATTQNPVVTVAGTYNLTVTNPANGCTSNTSAVVTFSNTITGTAWLEDFTLANGTSSDAGATPWTTAINPSTTLFSVLNNEFRISNSTTTGEGVWTSGAIDISGKTNISISTQVRSSIINDAVMNTTGEYADYIRFYYKLNNGTEVLFAEKLGTINNHSTTPTPVSISGLSGNSLQIVVRARATGNDEFYYFDNMQVVATSAANVTANATGGAINCINNSVTLQGSSAASGASYTWSGPNGYSSTVQNPVVNAPGSYTLTVTLGGCSATATATVTRDTTKPAVTASADPLQLTCIATSSTLAGSSTTPGVSYSWSNAGGVIASTPSTSVTIPGNYTLTVTNPANGCSSTSQVSVSQDTIAPTAVSATHNGTITCITPGITIEATVSSGNLNYSWSGPNGFSASTLSASITRGGTYVFTATSPTNGCTATASTIVEENTTPPGEISINNSGIINCLTSSVTISGSSSSSGVDYRWEGPNGYIASSALATVTHGGQYTLTATNPVNGCTSSKSTIVTENTAPPEITFSNSGPITCANPEVTLTVTSNSANASYLWLGDDFISDQPTTITGIPGLYIITVTDLVTGCSVTDFMEVAADYSDCGARKATPLATAKTNEPTVTGTNVTSFTYKAYPNPVITNGIIEFTSPQSANATVSIYNALGACEKVLFKGNVMANRLNRVAVPASQLAAGNYYYIINSGSRSFTGKLVIVK</sequence>
<dbReference type="STRING" id="550983.A4R26_23805"/>
<evidence type="ECO:0000313" key="2">
    <source>
        <dbReference type="EMBL" id="OQP57554.1"/>
    </source>
</evidence>
<keyword evidence="3" id="KW-1185">Reference proteome</keyword>
<comment type="caution">
    <text evidence="2">The sequence shown here is derived from an EMBL/GenBank/DDBJ whole genome shotgun (WGS) entry which is preliminary data.</text>
</comment>